<dbReference type="PANTHER" id="PTHR46090:SF2">
    <property type="entry name" value="ADP-RIBOSYLATION FACTOR-LIKE PROTEIN 13B"/>
    <property type="match status" value="1"/>
</dbReference>
<dbReference type="Proteomes" id="UP000245119">
    <property type="component" value="Linkage Group LG6"/>
</dbReference>
<comment type="caution">
    <text evidence="6">The sequence shown here is derived from an EMBL/GenBank/DDBJ whole genome shotgun (WGS) entry which is preliminary data.</text>
</comment>
<dbReference type="NCBIfam" id="TIGR00231">
    <property type="entry name" value="small_GTP"/>
    <property type="match status" value="1"/>
</dbReference>
<evidence type="ECO:0000256" key="2">
    <source>
        <dbReference type="ARBA" id="ARBA00023134"/>
    </source>
</evidence>
<dbReference type="PANTHER" id="PTHR46090">
    <property type="entry name" value="ADP-RIBOSYLATION FACTOR-LIKE PROTEIN 13B"/>
    <property type="match status" value="1"/>
</dbReference>
<feature type="region of interest" description="Disordered" evidence="5">
    <location>
        <begin position="221"/>
        <end position="263"/>
    </location>
</feature>
<dbReference type="GO" id="GO:0060170">
    <property type="term" value="C:ciliary membrane"/>
    <property type="evidence" value="ECO:0007669"/>
    <property type="project" value="TreeGrafter"/>
</dbReference>
<reference evidence="6 7" key="1">
    <citation type="submission" date="2018-04" db="EMBL/GenBank/DDBJ databases">
        <title>The genome of golden apple snail Pomacea canaliculata provides insight into stress tolerance and invasive adaptation.</title>
        <authorList>
            <person name="Liu C."/>
            <person name="Liu B."/>
            <person name="Ren Y."/>
            <person name="Zhang Y."/>
            <person name="Wang H."/>
            <person name="Li S."/>
            <person name="Jiang F."/>
            <person name="Yin L."/>
            <person name="Zhang G."/>
            <person name="Qian W."/>
            <person name="Fan W."/>
        </authorList>
    </citation>
    <scope>NUCLEOTIDE SEQUENCE [LARGE SCALE GENOMIC DNA]</scope>
    <source>
        <strain evidence="6">SZHN2017</strain>
        <tissue evidence="6">Muscle</tissue>
    </source>
</reference>
<dbReference type="GO" id="GO:1905515">
    <property type="term" value="P:non-motile cilium assembly"/>
    <property type="evidence" value="ECO:0007669"/>
    <property type="project" value="TreeGrafter"/>
</dbReference>
<feature type="compositionally biased region" description="Basic and acidic residues" evidence="5">
    <location>
        <begin position="511"/>
        <end position="521"/>
    </location>
</feature>
<protein>
    <recommendedName>
        <fullName evidence="8">ADP-ribosylation factor-like protein 13B</fullName>
    </recommendedName>
</protein>
<evidence type="ECO:0000256" key="1">
    <source>
        <dbReference type="ARBA" id="ARBA00022741"/>
    </source>
</evidence>
<dbReference type="GO" id="GO:0097730">
    <property type="term" value="C:non-motile cilium"/>
    <property type="evidence" value="ECO:0007669"/>
    <property type="project" value="TreeGrafter"/>
</dbReference>
<dbReference type="PROSITE" id="PS51417">
    <property type="entry name" value="ARF"/>
    <property type="match status" value="1"/>
</dbReference>
<dbReference type="GO" id="GO:0005525">
    <property type="term" value="F:GTP binding"/>
    <property type="evidence" value="ECO:0007669"/>
    <property type="project" value="UniProtKB-KW"/>
</dbReference>
<dbReference type="InterPro" id="IPR051995">
    <property type="entry name" value="Ciliary_GTPase"/>
</dbReference>
<dbReference type="OrthoDB" id="14717at2759"/>
<proteinExistence type="predicted"/>
<evidence type="ECO:0000256" key="5">
    <source>
        <dbReference type="SAM" id="MobiDB-lite"/>
    </source>
</evidence>
<accession>A0A2T7P3Y3</accession>
<dbReference type="PRINTS" id="PR00328">
    <property type="entry name" value="SAR1GTPBP"/>
</dbReference>
<feature type="compositionally biased region" description="Polar residues" evidence="5">
    <location>
        <begin position="291"/>
        <end position="309"/>
    </location>
</feature>
<evidence type="ECO:0000256" key="4">
    <source>
        <dbReference type="PIRSR" id="PIRSR606689-2"/>
    </source>
</evidence>
<feature type="compositionally biased region" description="Basic residues" evidence="5">
    <location>
        <begin position="356"/>
        <end position="367"/>
    </location>
</feature>
<dbReference type="InterPro" id="IPR027417">
    <property type="entry name" value="P-loop_NTPase"/>
</dbReference>
<dbReference type="GO" id="GO:0003924">
    <property type="term" value="F:GTPase activity"/>
    <property type="evidence" value="ECO:0007669"/>
    <property type="project" value="InterPro"/>
</dbReference>
<evidence type="ECO:0000313" key="6">
    <source>
        <dbReference type="EMBL" id="PVD28135.1"/>
    </source>
</evidence>
<evidence type="ECO:0000313" key="7">
    <source>
        <dbReference type="Proteomes" id="UP000245119"/>
    </source>
</evidence>
<dbReference type="SMART" id="SM00177">
    <property type="entry name" value="ARF"/>
    <property type="match status" value="1"/>
</dbReference>
<evidence type="ECO:0008006" key="8">
    <source>
        <dbReference type="Google" id="ProtNLM"/>
    </source>
</evidence>
<feature type="binding site" evidence="4">
    <location>
        <position position="54"/>
    </location>
    <ligand>
        <name>Mg(2+)</name>
        <dbReference type="ChEBI" id="CHEBI:18420"/>
    </ligand>
</feature>
<dbReference type="Pfam" id="PF00025">
    <property type="entry name" value="Arf"/>
    <property type="match status" value="1"/>
</dbReference>
<feature type="compositionally biased region" description="Polar residues" evidence="5">
    <location>
        <begin position="544"/>
        <end position="557"/>
    </location>
</feature>
<organism evidence="6 7">
    <name type="scientific">Pomacea canaliculata</name>
    <name type="common">Golden apple snail</name>
    <dbReference type="NCBI Taxonomy" id="400727"/>
    <lineage>
        <taxon>Eukaryota</taxon>
        <taxon>Metazoa</taxon>
        <taxon>Spiralia</taxon>
        <taxon>Lophotrochozoa</taxon>
        <taxon>Mollusca</taxon>
        <taxon>Gastropoda</taxon>
        <taxon>Caenogastropoda</taxon>
        <taxon>Architaenioglossa</taxon>
        <taxon>Ampullarioidea</taxon>
        <taxon>Ampullariidae</taxon>
        <taxon>Pomacea</taxon>
    </lineage>
</organism>
<feature type="compositionally biased region" description="Polar residues" evidence="5">
    <location>
        <begin position="528"/>
        <end position="537"/>
    </location>
</feature>
<keyword evidence="2 3" id="KW-0342">GTP-binding</keyword>
<keyword evidence="4" id="KW-0460">Magnesium</keyword>
<feature type="region of interest" description="Disordered" evidence="5">
    <location>
        <begin position="291"/>
        <end position="312"/>
    </location>
</feature>
<gene>
    <name evidence="6" type="ORF">C0Q70_10720</name>
</gene>
<keyword evidence="4" id="KW-0479">Metal-binding</keyword>
<dbReference type="AlphaFoldDB" id="A0A2T7P3Y3"/>
<dbReference type="Gene3D" id="3.40.50.300">
    <property type="entry name" value="P-loop containing nucleotide triphosphate hydrolases"/>
    <property type="match status" value="1"/>
</dbReference>
<sequence length="592" mass="66781">MMFGLMGKCISYIRERRAPKKPVTLALLGVDNSGKTTASFSFAGEPIDKEVPPTVGFRNVNFIFKTYKVTLYDLGGGKNIRPIWKTYFPEVYGVIYLVDSSTPERINEVRDVFRESLEHPNISGKPVLLLANKQDKPNALDEVDICEQLGVESAVNANKCPCRMEAISAWGGTGKKMDPCMRAGLKWLLATVELHWDELKERVEKDMKDAEEQRKIEAAAKRERVRKQKEERERQEEEERKRLGIVKKDSDDEEPIIGDPFKPLDLNELTKKEETLKAEKKHRKELEAQLNQKEAQNTRTLPTHQSQNIDIPAINVSADSLARDETGRLFSPRIRGSALPPLEPLGTPFLDGVQEKKKRKKKMRSHLQQHSQQPQKENVNEVDKDDNDDIIIPTPGRDSSQQSQEDLAEHSLRTASNIKVSTHDDFPSRQLLAAGISRIPSSLDGGDSETADLPRKRKSKKKKFRSHISKDGDESNQKIPPEGELPLQSLEKDGDINSSLQQVQSLKSKREHLPPYEEVKIKMPTHSALDSSRSQNGLPRGTKLSRNSQMHSNTSFGSDYAGSRTWGLAEELPAVDNDTVVFKQPNFISDVD</sequence>
<dbReference type="SUPFAM" id="SSF52540">
    <property type="entry name" value="P-loop containing nucleoside triphosphate hydrolases"/>
    <property type="match status" value="1"/>
</dbReference>
<dbReference type="GO" id="GO:0097500">
    <property type="term" value="P:receptor localization to non-motile cilium"/>
    <property type="evidence" value="ECO:0007669"/>
    <property type="project" value="TreeGrafter"/>
</dbReference>
<feature type="binding site" evidence="3">
    <location>
        <begin position="29"/>
        <end position="36"/>
    </location>
    <ligand>
        <name>GTP</name>
        <dbReference type="ChEBI" id="CHEBI:37565"/>
    </ligand>
</feature>
<dbReference type="InterPro" id="IPR005225">
    <property type="entry name" value="Small_GTP-bd"/>
</dbReference>
<dbReference type="EMBL" id="PZQS01000006">
    <property type="protein sequence ID" value="PVD28135.1"/>
    <property type="molecule type" value="Genomic_DNA"/>
</dbReference>
<feature type="compositionally biased region" description="Basic residues" evidence="5">
    <location>
        <begin position="455"/>
        <end position="467"/>
    </location>
</feature>
<feature type="binding site" evidence="3">
    <location>
        <begin position="132"/>
        <end position="135"/>
    </location>
    <ligand>
        <name>GTP</name>
        <dbReference type="ChEBI" id="CHEBI:37565"/>
    </ligand>
</feature>
<feature type="binding site" evidence="3">
    <location>
        <position position="76"/>
    </location>
    <ligand>
        <name>GTP</name>
        <dbReference type="ChEBI" id="CHEBI:37565"/>
    </ligand>
</feature>
<feature type="region of interest" description="Disordered" evidence="5">
    <location>
        <begin position="330"/>
        <end position="562"/>
    </location>
</feature>
<feature type="compositionally biased region" description="Basic and acidic residues" evidence="5">
    <location>
        <begin position="221"/>
        <end position="250"/>
    </location>
</feature>
<evidence type="ECO:0000256" key="3">
    <source>
        <dbReference type="PIRSR" id="PIRSR606689-1"/>
    </source>
</evidence>
<dbReference type="STRING" id="400727.A0A2T7P3Y3"/>
<keyword evidence="1 3" id="KW-0547">Nucleotide-binding</keyword>
<dbReference type="InterPro" id="IPR006689">
    <property type="entry name" value="Small_GTPase_ARF/SAR"/>
</dbReference>
<name>A0A2T7P3Y3_POMCA</name>
<keyword evidence="7" id="KW-1185">Reference proteome</keyword>
<dbReference type="GO" id="GO:0046872">
    <property type="term" value="F:metal ion binding"/>
    <property type="evidence" value="ECO:0007669"/>
    <property type="project" value="UniProtKB-KW"/>
</dbReference>
<feature type="binding site" evidence="4">
    <location>
        <position position="36"/>
    </location>
    <ligand>
        <name>Mg(2+)</name>
        <dbReference type="ChEBI" id="CHEBI:18420"/>
    </ligand>
</feature>
<dbReference type="SMART" id="SM00178">
    <property type="entry name" value="SAR"/>
    <property type="match status" value="1"/>
</dbReference>